<dbReference type="InterPro" id="IPR003960">
    <property type="entry name" value="ATPase_AAA_CS"/>
</dbReference>
<feature type="domain" description="ATPase AAA-type core" evidence="2">
    <location>
        <begin position="20"/>
        <end position="55"/>
    </location>
</feature>
<accession>A0AAV6WLR4</accession>
<dbReference type="PANTHER" id="PTHR48470:SF1">
    <property type="entry name" value="CELL DIVISION CONTROL PROTEIN 48 C ISOFORM 1"/>
    <property type="match status" value="1"/>
</dbReference>
<keyword evidence="1" id="KW-0547">Nucleotide-binding</keyword>
<dbReference type="Gene3D" id="3.40.50.300">
    <property type="entry name" value="P-loop containing nucleotide triphosphate hydrolases"/>
    <property type="match status" value="1"/>
</dbReference>
<dbReference type="PROSITE" id="PS00674">
    <property type="entry name" value="AAA"/>
    <property type="match status" value="1"/>
</dbReference>
<dbReference type="Pfam" id="PF17862">
    <property type="entry name" value="AAA_lid_3"/>
    <property type="match status" value="1"/>
</dbReference>
<dbReference type="GO" id="GO:0005524">
    <property type="term" value="F:ATP binding"/>
    <property type="evidence" value="ECO:0007669"/>
    <property type="project" value="UniProtKB-KW"/>
</dbReference>
<dbReference type="InterPro" id="IPR055278">
    <property type="entry name" value="CDC48c"/>
</dbReference>
<keyword evidence="5" id="KW-1185">Reference proteome</keyword>
<dbReference type="InterPro" id="IPR041569">
    <property type="entry name" value="AAA_lid_3"/>
</dbReference>
<dbReference type="Gene3D" id="1.10.8.60">
    <property type="match status" value="1"/>
</dbReference>
<evidence type="ECO:0000259" key="2">
    <source>
        <dbReference type="Pfam" id="PF00004"/>
    </source>
</evidence>
<proteinExistence type="inferred from homology"/>
<evidence type="ECO:0000313" key="4">
    <source>
        <dbReference type="EMBL" id="KAG8371639.1"/>
    </source>
</evidence>
<organism evidence="4 5">
    <name type="scientific">Buddleja alternifolia</name>
    <dbReference type="NCBI Taxonomy" id="168488"/>
    <lineage>
        <taxon>Eukaryota</taxon>
        <taxon>Viridiplantae</taxon>
        <taxon>Streptophyta</taxon>
        <taxon>Embryophyta</taxon>
        <taxon>Tracheophyta</taxon>
        <taxon>Spermatophyta</taxon>
        <taxon>Magnoliopsida</taxon>
        <taxon>eudicotyledons</taxon>
        <taxon>Gunneridae</taxon>
        <taxon>Pentapetalae</taxon>
        <taxon>asterids</taxon>
        <taxon>lamiids</taxon>
        <taxon>Lamiales</taxon>
        <taxon>Scrophulariaceae</taxon>
        <taxon>Buddlejeae</taxon>
        <taxon>Buddleja</taxon>
    </lineage>
</organism>
<dbReference type="GO" id="GO:0016887">
    <property type="term" value="F:ATP hydrolysis activity"/>
    <property type="evidence" value="ECO:0007669"/>
    <property type="project" value="InterPro"/>
</dbReference>
<dbReference type="AlphaFoldDB" id="A0AAV6WLR4"/>
<keyword evidence="1" id="KW-0067">ATP-binding</keyword>
<evidence type="ECO:0000259" key="3">
    <source>
        <dbReference type="Pfam" id="PF17862"/>
    </source>
</evidence>
<evidence type="ECO:0000256" key="1">
    <source>
        <dbReference type="RuleBase" id="RU003651"/>
    </source>
</evidence>
<dbReference type="Pfam" id="PF00004">
    <property type="entry name" value="AAA"/>
    <property type="match status" value="1"/>
</dbReference>
<dbReference type="PANTHER" id="PTHR48470">
    <property type="entry name" value="CELL DIVISION CONTROL PROTEIN 48 C ISOFORM 1"/>
    <property type="match status" value="1"/>
</dbReference>
<dbReference type="SUPFAM" id="SSF52540">
    <property type="entry name" value="P-loop containing nucleoside triphosphate hydrolases"/>
    <property type="match status" value="1"/>
</dbReference>
<comment type="similarity">
    <text evidence="1">Belongs to the AAA ATPase family.</text>
</comment>
<reference evidence="4" key="1">
    <citation type="submission" date="2019-10" db="EMBL/GenBank/DDBJ databases">
        <authorList>
            <person name="Zhang R."/>
            <person name="Pan Y."/>
            <person name="Wang J."/>
            <person name="Ma R."/>
            <person name="Yu S."/>
        </authorList>
    </citation>
    <scope>NUCLEOTIDE SEQUENCE</scope>
    <source>
        <strain evidence="4">LA-IB0</strain>
        <tissue evidence="4">Leaf</tissue>
    </source>
</reference>
<dbReference type="Proteomes" id="UP000826271">
    <property type="component" value="Unassembled WGS sequence"/>
</dbReference>
<evidence type="ECO:0008006" key="6">
    <source>
        <dbReference type="Google" id="ProtNLM"/>
    </source>
</evidence>
<comment type="caution">
    <text evidence="4">The sequence shown here is derived from an EMBL/GenBank/DDBJ whole genome shotgun (WGS) entry which is preliminary data.</text>
</comment>
<feature type="domain" description="AAA ATPase AAA+ lid" evidence="3">
    <location>
        <begin position="79"/>
        <end position="112"/>
    </location>
</feature>
<gene>
    <name evidence="4" type="ORF">BUALT_Bualt13G0109100</name>
</gene>
<dbReference type="InterPro" id="IPR003959">
    <property type="entry name" value="ATPase_AAA_core"/>
</dbReference>
<dbReference type="EMBL" id="WHWC01000013">
    <property type="protein sequence ID" value="KAG8371639.1"/>
    <property type="molecule type" value="Genomic_DNA"/>
</dbReference>
<dbReference type="InterPro" id="IPR027417">
    <property type="entry name" value="P-loop_NTPase"/>
</dbReference>
<name>A0AAV6WLR4_9LAMI</name>
<sequence length="146" mass="16268">MTNHRLVKPIDENADTESSDCTPGYVLVIGATNRSDAIDPALRRPGRFDREIVLGVPDESARVEILLVLTSKLRLEGAFDLVKIARSTAGFVGADFAELANEAAKLALERIIYKRMLSFSKKWQTGNIMKIGRGNHLQMNKWRGLE</sequence>
<evidence type="ECO:0000313" key="5">
    <source>
        <dbReference type="Proteomes" id="UP000826271"/>
    </source>
</evidence>
<protein>
    <recommendedName>
        <fullName evidence="6">AAA ATPase AAA+ lid domain-containing protein</fullName>
    </recommendedName>
</protein>